<accession>A0ACC2KJB1</accession>
<organism evidence="1 2">
    <name type="scientific">Persea americana</name>
    <name type="common">Avocado</name>
    <dbReference type="NCBI Taxonomy" id="3435"/>
    <lineage>
        <taxon>Eukaryota</taxon>
        <taxon>Viridiplantae</taxon>
        <taxon>Streptophyta</taxon>
        <taxon>Embryophyta</taxon>
        <taxon>Tracheophyta</taxon>
        <taxon>Spermatophyta</taxon>
        <taxon>Magnoliopsida</taxon>
        <taxon>Magnoliidae</taxon>
        <taxon>Laurales</taxon>
        <taxon>Lauraceae</taxon>
        <taxon>Persea</taxon>
    </lineage>
</organism>
<evidence type="ECO:0000313" key="1">
    <source>
        <dbReference type="EMBL" id="KAJ8621240.1"/>
    </source>
</evidence>
<name>A0ACC2KJB1_PERAE</name>
<dbReference type="Proteomes" id="UP001234297">
    <property type="component" value="Chromosome 9"/>
</dbReference>
<sequence>MKARLVVFPIKGRNWCFSRSADRTPPESKSSIKPQTFKDLWKKFSSDGRSVAQNAEIAIDFAAEKMNRAWHNLEKAPVGTFKNKLHNLGLRLMSRVKPSENFLKSISKEITKVEVTYPMSLNPHLVRRRLRHIAMRGSIIHRRYFYGSLSLLPFTAALTVLPMPNVPFFWILFRAYSHWQGLKGSEQLLLLISNCSKSQNLPVTGENRIETEYNDSKQTLHWSSDSPWVPQPSKELEKFLYAHDDKGCVSDAVVSEICKAFDLDKTEVLKYKKSIKRRVDAVLFVGHFSKRESKRTSRGVDDVRLHFLRDRGRIERRKEAINLSGPIREDGASGDRESTLSSS</sequence>
<gene>
    <name evidence="1" type="ORF">MRB53_029769</name>
</gene>
<protein>
    <submittedName>
        <fullName evidence="1">Uncharacterized protein</fullName>
    </submittedName>
</protein>
<comment type="caution">
    <text evidence="1">The sequence shown here is derived from an EMBL/GenBank/DDBJ whole genome shotgun (WGS) entry which is preliminary data.</text>
</comment>
<evidence type="ECO:0000313" key="2">
    <source>
        <dbReference type="Proteomes" id="UP001234297"/>
    </source>
</evidence>
<keyword evidence="2" id="KW-1185">Reference proteome</keyword>
<dbReference type="EMBL" id="CM056817">
    <property type="protein sequence ID" value="KAJ8621240.1"/>
    <property type="molecule type" value="Genomic_DNA"/>
</dbReference>
<reference evidence="1 2" key="1">
    <citation type="journal article" date="2022" name="Hortic Res">
        <title>A haplotype resolved chromosomal level avocado genome allows analysis of novel avocado genes.</title>
        <authorList>
            <person name="Nath O."/>
            <person name="Fletcher S.J."/>
            <person name="Hayward A."/>
            <person name="Shaw L.M."/>
            <person name="Masouleh A.K."/>
            <person name="Furtado A."/>
            <person name="Henry R.J."/>
            <person name="Mitter N."/>
        </authorList>
    </citation>
    <scope>NUCLEOTIDE SEQUENCE [LARGE SCALE GENOMIC DNA]</scope>
    <source>
        <strain evidence="2">cv. Hass</strain>
    </source>
</reference>
<proteinExistence type="predicted"/>